<feature type="transmembrane region" description="Helical" evidence="8">
    <location>
        <begin position="98"/>
        <end position="119"/>
    </location>
</feature>
<gene>
    <name evidence="10" type="ORF">J2S73_002632</name>
</gene>
<dbReference type="GO" id="GO:0005886">
    <property type="term" value="C:plasma membrane"/>
    <property type="evidence" value="ECO:0007669"/>
    <property type="project" value="UniProtKB-SubCell"/>
</dbReference>
<keyword evidence="8" id="KW-0997">Cell inner membrane</keyword>
<feature type="transmembrane region" description="Helical" evidence="8">
    <location>
        <begin position="335"/>
        <end position="356"/>
    </location>
</feature>
<dbReference type="Gene3D" id="1.20.1720.10">
    <property type="entry name" value="Multidrug resistance protein D"/>
    <property type="match status" value="1"/>
</dbReference>
<evidence type="ECO:0000256" key="6">
    <source>
        <dbReference type="ARBA" id="ARBA00022989"/>
    </source>
</evidence>
<feature type="transmembrane region" description="Helical" evidence="8">
    <location>
        <begin position="300"/>
        <end position="323"/>
    </location>
</feature>
<feature type="transmembrane region" description="Helical" evidence="8">
    <location>
        <begin position="242"/>
        <end position="264"/>
    </location>
</feature>
<feature type="transmembrane region" description="Helical" evidence="8">
    <location>
        <begin position="368"/>
        <end position="386"/>
    </location>
</feature>
<dbReference type="CDD" id="cd17320">
    <property type="entry name" value="MFS_MdfA_MDR_like"/>
    <property type="match status" value="1"/>
</dbReference>
<dbReference type="SUPFAM" id="SSF103473">
    <property type="entry name" value="MFS general substrate transporter"/>
    <property type="match status" value="1"/>
</dbReference>
<evidence type="ECO:0000256" key="2">
    <source>
        <dbReference type="ARBA" id="ARBA00006236"/>
    </source>
</evidence>
<dbReference type="InterPro" id="IPR004812">
    <property type="entry name" value="Efflux_drug-R_Bcr/CmlA"/>
</dbReference>
<keyword evidence="5 8" id="KW-0812">Transmembrane</keyword>
<dbReference type="RefSeq" id="WP_306886002.1">
    <property type="nucleotide sequence ID" value="NZ_JAUSUL010000002.1"/>
</dbReference>
<comment type="caution">
    <text evidence="8">Lacks conserved residue(s) required for the propagation of feature annotation.</text>
</comment>
<comment type="subcellular location">
    <subcellularLocation>
        <location evidence="8">Cell inner membrane</location>
        <topology evidence="8">Multi-pass membrane protein</topology>
    </subcellularLocation>
    <subcellularLocation>
        <location evidence="1">Cell membrane</location>
        <topology evidence="1">Multi-pass membrane protein</topology>
    </subcellularLocation>
</comment>
<dbReference type="InterPro" id="IPR036259">
    <property type="entry name" value="MFS_trans_sf"/>
</dbReference>
<feature type="transmembrane region" description="Helical" evidence="8">
    <location>
        <begin position="44"/>
        <end position="61"/>
    </location>
</feature>
<accession>A0AAE3VQ91</accession>
<evidence type="ECO:0000256" key="8">
    <source>
        <dbReference type="RuleBase" id="RU365088"/>
    </source>
</evidence>
<keyword evidence="3 8" id="KW-0813">Transport</keyword>
<evidence type="ECO:0000313" key="11">
    <source>
        <dbReference type="Proteomes" id="UP001229244"/>
    </source>
</evidence>
<evidence type="ECO:0000256" key="3">
    <source>
        <dbReference type="ARBA" id="ARBA00022448"/>
    </source>
</evidence>
<comment type="similarity">
    <text evidence="2 8">Belongs to the major facilitator superfamily. Bcr/CmlA family.</text>
</comment>
<dbReference type="PANTHER" id="PTHR23502">
    <property type="entry name" value="MAJOR FACILITATOR SUPERFAMILY"/>
    <property type="match status" value="1"/>
</dbReference>
<evidence type="ECO:0000256" key="7">
    <source>
        <dbReference type="ARBA" id="ARBA00023136"/>
    </source>
</evidence>
<protein>
    <recommendedName>
        <fullName evidence="8">Bcr/CflA family efflux transporter</fullName>
    </recommendedName>
</protein>
<keyword evidence="4" id="KW-1003">Cell membrane</keyword>
<feature type="transmembrane region" description="Helical" evidence="8">
    <location>
        <begin position="131"/>
        <end position="153"/>
    </location>
</feature>
<keyword evidence="7 8" id="KW-0472">Membrane</keyword>
<dbReference type="GO" id="GO:1990961">
    <property type="term" value="P:xenobiotic detoxification by transmembrane export across the plasma membrane"/>
    <property type="evidence" value="ECO:0007669"/>
    <property type="project" value="InterPro"/>
</dbReference>
<dbReference type="GO" id="GO:0042910">
    <property type="term" value="F:xenobiotic transmembrane transporter activity"/>
    <property type="evidence" value="ECO:0007669"/>
    <property type="project" value="InterPro"/>
</dbReference>
<proteinExistence type="inferred from homology"/>
<dbReference type="NCBIfam" id="TIGR00710">
    <property type="entry name" value="efflux_Bcr_CflA"/>
    <property type="match status" value="1"/>
</dbReference>
<comment type="caution">
    <text evidence="10">The sequence shown here is derived from an EMBL/GenBank/DDBJ whole genome shotgun (WGS) entry which is preliminary data.</text>
</comment>
<sequence length="398" mass="42521">MSFVEFIALNALMMALTALSVDIMLPALPDIGDSFGVTEENHRQLLVGVYMLGFALGQVIYGPLSDRFGRKPILYVGLLIYLVGTGICMLAPEFGHLLLGRLVQGIGCGGPRVIAIALVRDKFEGRAMGKVMSFIMMIFIVVPVIAPSVGGAITAFGPWIWMFYFLFFVGLVLLIWTGIRLPETCPPENRTVLSPAGIAKAFKAVVTTRQSVGYAVSLGFMFGVLIGYVSSAQQVYQQVYGLGAIFPVFFGAVAIFMSASSLTNSQLVERMGMRRLSHGALIAMTVILVGAMLLDEIAPLSLATFTCAFGGVFFCVGLILPNFNALAMEPLGRVAGMGSSLIGAYMTGVGAILGTFVGQHFDGSIQPMTRWFAAFAVCSLVAVLITERGRLFGVGEGR</sequence>
<dbReference type="EMBL" id="JAUSUL010000002">
    <property type="protein sequence ID" value="MDQ0316175.1"/>
    <property type="molecule type" value="Genomic_DNA"/>
</dbReference>
<feature type="transmembrane region" description="Helical" evidence="8">
    <location>
        <begin position="276"/>
        <end position="294"/>
    </location>
</feature>
<evidence type="ECO:0000313" key="10">
    <source>
        <dbReference type="EMBL" id="MDQ0316175.1"/>
    </source>
</evidence>
<dbReference type="PANTHER" id="PTHR23502:SF132">
    <property type="entry name" value="POLYAMINE TRANSPORTER 2-RELATED"/>
    <property type="match status" value="1"/>
</dbReference>
<dbReference type="PROSITE" id="PS50850">
    <property type="entry name" value="MFS"/>
    <property type="match status" value="1"/>
</dbReference>
<dbReference type="Proteomes" id="UP001229244">
    <property type="component" value="Unassembled WGS sequence"/>
</dbReference>
<name>A0AAE3VQ91_9HYPH</name>
<organism evidence="10 11">
    <name type="scientific">Amorphus orientalis</name>
    <dbReference type="NCBI Taxonomy" id="649198"/>
    <lineage>
        <taxon>Bacteria</taxon>
        <taxon>Pseudomonadati</taxon>
        <taxon>Pseudomonadota</taxon>
        <taxon>Alphaproteobacteria</taxon>
        <taxon>Hyphomicrobiales</taxon>
        <taxon>Amorphaceae</taxon>
        <taxon>Amorphus</taxon>
    </lineage>
</organism>
<feature type="domain" description="Major facilitator superfamily (MFS) profile" evidence="9">
    <location>
        <begin position="6"/>
        <end position="391"/>
    </location>
</feature>
<dbReference type="AlphaFoldDB" id="A0AAE3VQ91"/>
<feature type="transmembrane region" description="Helical" evidence="8">
    <location>
        <begin position="73"/>
        <end position="92"/>
    </location>
</feature>
<dbReference type="InterPro" id="IPR011701">
    <property type="entry name" value="MFS"/>
</dbReference>
<evidence type="ECO:0000256" key="1">
    <source>
        <dbReference type="ARBA" id="ARBA00004651"/>
    </source>
</evidence>
<evidence type="ECO:0000259" key="9">
    <source>
        <dbReference type="PROSITE" id="PS50850"/>
    </source>
</evidence>
<reference evidence="10" key="1">
    <citation type="submission" date="2023-07" db="EMBL/GenBank/DDBJ databases">
        <title>Genomic Encyclopedia of Type Strains, Phase IV (KMG-IV): sequencing the most valuable type-strain genomes for metagenomic binning, comparative biology and taxonomic classification.</title>
        <authorList>
            <person name="Goeker M."/>
        </authorList>
    </citation>
    <scope>NUCLEOTIDE SEQUENCE</scope>
    <source>
        <strain evidence="10">DSM 21202</strain>
    </source>
</reference>
<evidence type="ECO:0000256" key="4">
    <source>
        <dbReference type="ARBA" id="ARBA00022475"/>
    </source>
</evidence>
<keyword evidence="6 8" id="KW-1133">Transmembrane helix</keyword>
<keyword evidence="11" id="KW-1185">Reference proteome</keyword>
<feature type="transmembrane region" description="Helical" evidence="8">
    <location>
        <begin position="159"/>
        <end position="179"/>
    </location>
</feature>
<evidence type="ECO:0000256" key="5">
    <source>
        <dbReference type="ARBA" id="ARBA00022692"/>
    </source>
</evidence>
<feature type="transmembrane region" description="Helical" evidence="8">
    <location>
        <begin position="212"/>
        <end position="230"/>
    </location>
</feature>
<dbReference type="InterPro" id="IPR020846">
    <property type="entry name" value="MFS_dom"/>
</dbReference>
<dbReference type="Pfam" id="PF07690">
    <property type="entry name" value="MFS_1"/>
    <property type="match status" value="1"/>
</dbReference>